<name>A0A6V8L5L3_9ACTN</name>
<dbReference type="AlphaFoldDB" id="A0A6V8L5L3"/>
<proteinExistence type="predicted"/>
<dbReference type="RefSeq" id="WP_173079390.1">
    <property type="nucleotide sequence ID" value="NZ_BLPG01000001.1"/>
</dbReference>
<organism evidence="1 2">
    <name type="scientific">Phytohabitans rumicis</name>
    <dbReference type="NCBI Taxonomy" id="1076125"/>
    <lineage>
        <taxon>Bacteria</taxon>
        <taxon>Bacillati</taxon>
        <taxon>Actinomycetota</taxon>
        <taxon>Actinomycetes</taxon>
        <taxon>Micromonosporales</taxon>
        <taxon>Micromonosporaceae</taxon>
    </lineage>
</organism>
<dbReference type="EMBL" id="BLPG01000001">
    <property type="protein sequence ID" value="GFJ92542.1"/>
    <property type="molecule type" value="Genomic_DNA"/>
</dbReference>
<keyword evidence="2" id="KW-1185">Reference proteome</keyword>
<reference evidence="1 2" key="2">
    <citation type="submission" date="2020-03" db="EMBL/GenBank/DDBJ databases">
        <authorList>
            <person name="Ichikawa N."/>
            <person name="Kimura A."/>
            <person name="Kitahashi Y."/>
            <person name="Uohara A."/>
        </authorList>
    </citation>
    <scope>NUCLEOTIDE SEQUENCE [LARGE SCALE GENOMIC DNA]</scope>
    <source>
        <strain evidence="1 2">NBRC 108638</strain>
    </source>
</reference>
<dbReference type="Proteomes" id="UP000482960">
    <property type="component" value="Unassembled WGS sequence"/>
</dbReference>
<protein>
    <submittedName>
        <fullName evidence="1">Uncharacterized protein</fullName>
    </submittedName>
</protein>
<accession>A0A6V8L5L3</accession>
<sequence>MTGGVNQFLIHAPAGVLTRVRIGSGASTVVLDKLNQSGVAPGVVFTPNGWAQATSRYDIDAVAGVSTIRLDRTK</sequence>
<evidence type="ECO:0000313" key="1">
    <source>
        <dbReference type="EMBL" id="GFJ92542.1"/>
    </source>
</evidence>
<evidence type="ECO:0000313" key="2">
    <source>
        <dbReference type="Proteomes" id="UP000482960"/>
    </source>
</evidence>
<comment type="caution">
    <text evidence="1">The sequence shown here is derived from an EMBL/GenBank/DDBJ whole genome shotgun (WGS) entry which is preliminary data.</text>
</comment>
<reference evidence="1 2" key="1">
    <citation type="submission" date="2020-03" db="EMBL/GenBank/DDBJ databases">
        <title>Whole genome shotgun sequence of Phytohabitans rumicis NBRC 108638.</title>
        <authorList>
            <person name="Komaki H."/>
            <person name="Tamura T."/>
        </authorList>
    </citation>
    <scope>NUCLEOTIDE SEQUENCE [LARGE SCALE GENOMIC DNA]</scope>
    <source>
        <strain evidence="1 2">NBRC 108638</strain>
    </source>
</reference>
<gene>
    <name evidence="1" type="ORF">Prum_061840</name>
</gene>